<dbReference type="InterPro" id="IPR002126">
    <property type="entry name" value="Cadherin-like_dom"/>
</dbReference>
<sequence>TLVLNVSDTDNITVVTYGGSAPFFEERGGDLYVNETIDLDGNEKTIHLVIELTDDYAPQFKKTFSKTIPELTAINTTIVTIGLEDIEDKDCQSTVDFSRVRLGLENTAGNTFRLQGSNTIKVSRLLDFENGDTYFALNVSVRSTQLNDTKVNYALLAVTVTDIDDNDPIFNSSVYSLNVTEEDNSSVLVWRETQPPIDAYDQDIQVNDPLKFSLLNPNDEAVLKINETRKFNETIQVQLQRTFDRETEPSKSVVLKDTYIVAIAEHAAKGSSVVMVTATDADEGENAEFNYTLLVHQDVFDIETLVVGHDRVGVITVKDSAALDRENRSQLQITVGTQELTTPEGGDCSTGHCNATINVTLTDINDKDPVFPNNSYSLIVIRNVVNTVIGTINATDADEGDNARVTYNMIPYGSTVCDFLEINSTTGDVILTEMMKQSDVCTALVEACDNPSDTSQSRRCTRVPIRVSLPPDVIVNTTTYQADIAENLPKDTIVLQLESYDKAFVMTSSNFFKLENGLVLTRQPLDREEHDKHSLFIVTNNMVNVNDNYPEFLNTSTKEVSLDNSTSVGQVIATVTATDRDEGENAELTYSLQPSAFSEYFGVDNTSGQISLRQFPYTDLASLDLVVTAADGGTPRLSTIHTIKIFIGPGNGSVRLEAPAPENVLKADKETIRSELSKILGVTVKLEGITQVTPSRSFVYISGKNATTDESLTKDKLQELVDKHLAEIDALFERYRQDENGVFSPALIALIVLSAVLLIALIIAIFFLSRKNKK</sequence>
<dbReference type="GO" id="GO:0005509">
    <property type="term" value="F:calcium ion binding"/>
    <property type="evidence" value="ECO:0007669"/>
    <property type="project" value="UniProtKB-UniRule"/>
</dbReference>
<dbReference type="GO" id="GO:0007155">
    <property type="term" value="P:cell adhesion"/>
    <property type="evidence" value="ECO:0007669"/>
    <property type="project" value="UniProtKB-KW"/>
</dbReference>
<evidence type="ECO:0000256" key="4">
    <source>
        <dbReference type="SAM" id="Phobius"/>
    </source>
</evidence>
<dbReference type="Pfam" id="PF00028">
    <property type="entry name" value="Cadherin"/>
    <property type="match status" value="2"/>
</dbReference>
<name>A0ABD0K0C5_9CAEN</name>
<gene>
    <name evidence="6" type="ORF">BaRGS_00028033</name>
</gene>
<feature type="domain" description="Cadherin" evidence="5">
    <location>
        <begin position="60"/>
        <end position="170"/>
    </location>
</feature>
<proteinExistence type="predicted"/>
<evidence type="ECO:0000256" key="2">
    <source>
        <dbReference type="ARBA" id="ARBA00022989"/>
    </source>
</evidence>
<evidence type="ECO:0000313" key="6">
    <source>
        <dbReference type="EMBL" id="KAK7480772.1"/>
    </source>
</evidence>
<reference evidence="6 7" key="1">
    <citation type="journal article" date="2023" name="Sci. Data">
        <title>Genome assembly of the Korean intertidal mud-creeper Batillaria attramentaria.</title>
        <authorList>
            <person name="Patra A.K."/>
            <person name="Ho P.T."/>
            <person name="Jun S."/>
            <person name="Lee S.J."/>
            <person name="Kim Y."/>
            <person name="Won Y.J."/>
        </authorList>
    </citation>
    <scope>NUCLEOTIDE SEQUENCE [LARGE SCALE GENOMIC DNA]</scope>
    <source>
        <strain evidence="6">Wonlab-2016</strain>
    </source>
</reference>
<dbReference type="GO" id="GO:0005886">
    <property type="term" value="C:plasma membrane"/>
    <property type="evidence" value="ECO:0007669"/>
    <property type="project" value="UniProtKB-SubCell"/>
</dbReference>
<keyword evidence="3" id="KW-0106">Calcium</keyword>
<comment type="caution">
    <text evidence="6">The sequence shown here is derived from an EMBL/GenBank/DDBJ whole genome shotgun (WGS) entry which is preliminary data.</text>
</comment>
<feature type="non-terminal residue" evidence="6">
    <location>
        <position position="1"/>
    </location>
</feature>
<keyword evidence="1 4" id="KW-0812">Transmembrane</keyword>
<feature type="domain" description="Cadherin" evidence="5">
    <location>
        <begin position="255"/>
        <end position="371"/>
    </location>
</feature>
<evidence type="ECO:0000259" key="5">
    <source>
        <dbReference type="PROSITE" id="PS50268"/>
    </source>
</evidence>
<dbReference type="PANTHER" id="PTHR24026:SF126">
    <property type="entry name" value="PROTOCADHERIN FAT 4"/>
    <property type="match status" value="1"/>
</dbReference>
<evidence type="ECO:0000256" key="1">
    <source>
        <dbReference type="ARBA" id="ARBA00022692"/>
    </source>
</evidence>
<dbReference type="AlphaFoldDB" id="A0ABD0K0C5"/>
<dbReference type="PANTHER" id="PTHR24026">
    <property type="entry name" value="FAT ATYPICAL CADHERIN-RELATED"/>
    <property type="match status" value="1"/>
</dbReference>
<dbReference type="SMART" id="SM00112">
    <property type="entry name" value="CA"/>
    <property type="match status" value="4"/>
</dbReference>
<dbReference type="SUPFAM" id="SSF49313">
    <property type="entry name" value="Cadherin-like"/>
    <property type="match status" value="5"/>
</dbReference>
<keyword evidence="2 4" id="KW-1133">Transmembrane helix</keyword>
<dbReference type="FunFam" id="2.60.40.60:FF:000021">
    <property type="entry name" value="FAT atypical cadherin 1"/>
    <property type="match status" value="1"/>
</dbReference>
<dbReference type="EMBL" id="JACVVK020000275">
    <property type="protein sequence ID" value="KAK7480772.1"/>
    <property type="molecule type" value="Genomic_DNA"/>
</dbReference>
<feature type="domain" description="Cadherin" evidence="5">
    <location>
        <begin position="554"/>
        <end position="661"/>
    </location>
</feature>
<dbReference type="CDD" id="cd11304">
    <property type="entry name" value="Cadherin_repeat"/>
    <property type="match status" value="5"/>
</dbReference>
<dbReference type="InterPro" id="IPR015919">
    <property type="entry name" value="Cadherin-like_sf"/>
</dbReference>
<organism evidence="6 7">
    <name type="scientific">Batillaria attramentaria</name>
    <dbReference type="NCBI Taxonomy" id="370345"/>
    <lineage>
        <taxon>Eukaryota</taxon>
        <taxon>Metazoa</taxon>
        <taxon>Spiralia</taxon>
        <taxon>Lophotrochozoa</taxon>
        <taxon>Mollusca</taxon>
        <taxon>Gastropoda</taxon>
        <taxon>Caenogastropoda</taxon>
        <taxon>Sorbeoconcha</taxon>
        <taxon>Cerithioidea</taxon>
        <taxon>Batillariidae</taxon>
        <taxon>Batillaria</taxon>
    </lineage>
</organism>
<keyword evidence="4" id="KW-0472">Membrane</keyword>
<dbReference type="Gene3D" id="2.60.40.60">
    <property type="entry name" value="Cadherins"/>
    <property type="match status" value="5"/>
</dbReference>
<keyword evidence="7" id="KW-1185">Reference proteome</keyword>
<dbReference type="Proteomes" id="UP001519460">
    <property type="component" value="Unassembled WGS sequence"/>
</dbReference>
<protein>
    <recommendedName>
        <fullName evidence="5">Cadherin domain-containing protein</fullName>
    </recommendedName>
</protein>
<dbReference type="PRINTS" id="PR00205">
    <property type="entry name" value="CADHERIN"/>
</dbReference>
<evidence type="ECO:0000256" key="3">
    <source>
        <dbReference type="PROSITE-ProRule" id="PRU00043"/>
    </source>
</evidence>
<accession>A0ABD0K0C5</accession>
<evidence type="ECO:0000313" key="7">
    <source>
        <dbReference type="Proteomes" id="UP001519460"/>
    </source>
</evidence>
<dbReference type="PROSITE" id="PS50268">
    <property type="entry name" value="CADHERIN_2"/>
    <property type="match status" value="4"/>
</dbReference>
<feature type="transmembrane region" description="Helical" evidence="4">
    <location>
        <begin position="746"/>
        <end position="768"/>
    </location>
</feature>
<feature type="domain" description="Cadherin" evidence="5">
    <location>
        <begin position="386"/>
        <end position="552"/>
    </location>
</feature>